<feature type="region of interest" description="Disordered" evidence="1">
    <location>
        <begin position="741"/>
        <end position="807"/>
    </location>
</feature>
<feature type="compositionally biased region" description="Polar residues" evidence="1">
    <location>
        <begin position="593"/>
        <end position="602"/>
    </location>
</feature>
<reference evidence="2" key="1">
    <citation type="journal article" date="2021" name="Nat. Commun.">
        <title>Genetic determinants of endophytism in the Arabidopsis root mycobiome.</title>
        <authorList>
            <person name="Mesny F."/>
            <person name="Miyauchi S."/>
            <person name="Thiergart T."/>
            <person name="Pickel B."/>
            <person name="Atanasova L."/>
            <person name="Karlsson M."/>
            <person name="Huettel B."/>
            <person name="Barry K.W."/>
            <person name="Haridas S."/>
            <person name="Chen C."/>
            <person name="Bauer D."/>
            <person name="Andreopoulos W."/>
            <person name="Pangilinan J."/>
            <person name="LaButti K."/>
            <person name="Riley R."/>
            <person name="Lipzen A."/>
            <person name="Clum A."/>
            <person name="Drula E."/>
            <person name="Henrissat B."/>
            <person name="Kohler A."/>
            <person name="Grigoriev I.V."/>
            <person name="Martin F.M."/>
            <person name="Hacquard S."/>
        </authorList>
    </citation>
    <scope>NUCLEOTIDE SEQUENCE</scope>
    <source>
        <strain evidence="2">MPI-SDFR-AT-0068</strain>
    </source>
</reference>
<feature type="compositionally biased region" description="Polar residues" evidence="1">
    <location>
        <begin position="708"/>
        <end position="719"/>
    </location>
</feature>
<name>A0A8K0S1X0_9HYPO</name>
<feature type="region of interest" description="Disordered" evidence="1">
    <location>
        <begin position="660"/>
        <end position="679"/>
    </location>
</feature>
<feature type="compositionally biased region" description="Polar residues" evidence="1">
    <location>
        <begin position="79"/>
        <end position="95"/>
    </location>
</feature>
<gene>
    <name evidence="2" type="ORF">BKA59DRAFT_451467</name>
</gene>
<dbReference type="OrthoDB" id="5243398at2759"/>
<feature type="compositionally biased region" description="Polar residues" evidence="1">
    <location>
        <begin position="742"/>
        <end position="758"/>
    </location>
</feature>
<keyword evidence="3" id="KW-1185">Reference proteome</keyword>
<feature type="compositionally biased region" description="Polar residues" evidence="1">
    <location>
        <begin position="468"/>
        <end position="494"/>
    </location>
</feature>
<feature type="compositionally biased region" description="Polar residues" evidence="1">
    <location>
        <begin position="691"/>
        <end position="700"/>
    </location>
</feature>
<dbReference type="EMBL" id="JAGPXF010000002">
    <property type="protein sequence ID" value="KAH7257426.1"/>
    <property type="molecule type" value="Genomic_DNA"/>
</dbReference>
<proteinExistence type="predicted"/>
<feature type="region of interest" description="Disordered" evidence="1">
    <location>
        <begin position="414"/>
        <end position="441"/>
    </location>
</feature>
<feature type="compositionally biased region" description="Polar residues" evidence="1">
    <location>
        <begin position="669"/>
        <end position="679"/>
    </location>
</feature>
<accession>A0A8K0S1X0</accession>
<feature type="compositionally biased region" description="Polar residues" evidence="1">
    <location>
        <begin position="560"/>
        <end position="586"/>
    </location>
</feature>
<sequence>MPPEASAQNTIAINPNFPAPNNPQIQSHNASSLPSSTAAPAATPAPAPASAPQNTRSSWRAGSAMFDIQMNPYSAPGRETTNTSNASPRVSAPLSSLGLNTYHDGRIRNAVPSKLKGKTNRKQGNFGVMQMHVQKPEMTERDLAAKRTSEGTAAAARLAGAQRYVQPRRPRPQPAVTYPPLQIHHPIAVPAPHVSVPAAPPAPVARPPQAHSQPAPVLPAAPRPIPQPPPLASAKPQDKSSSSRTGAVEVIQDTNLGETNDPLTDAGDIQGIGAGQANAPFTDLEGTQDVEMAQADEPPMTAEFVEEIDMPRDANAEQAASSANKPSHLLPIDAKMEQARLLKLLQSIPPVSVVNQLCRAIVHFGGTPSAPPPTDGCFPQSVSNNGSGDLFISWLSEVFPPTLALSEPAIPESIAQPKSLARPRGRPKGSKNSSTIRATHTVSTTFVPLTIPSNSVGTAVMQPPPVENDTSAAQKPAAKSQNSDASPLPTANTLSQTSTVLSAALRPLLPLPAQPIRPVAPSIPKTTRIRRLQILPGRRPTGRPRGRPKGSKNKSRPHSGAQNGETDRPNSQPKGSNDISISQSAAQADGMVQSRTGSSNTPGALRETLSRGTISATHEVTSGLPHSTQEIRTEAVTGNVIAVNHQPQVPKVNQQGAVQVSSGKRKESQQTAHSGTQALDMTQFCGATATPVDSDNQSQQVKRRRTSQETGQGYPSTGDTRVYSADTVAKAFPEAVVARQLPSASSNLDSQAQRRLSTSGGGSELWQPPVTSQSYQQNISRSSQSQTPDMSPEQASQSPHMPSPAVK</sequence>
<feature type="region of interest" description="Disordered" evidence="1">
    <location>
        <begin position="513"/>
        <end position="606"/>
    </location>
</feature>
<comment type="caution">
    <text evidence="2">The sequence shown here is derived from an EMBL/GenBank/DDBJ whole genome shotgun (WGS) entry which is preliminary data.</text>
</comment>
<feature type="compositionally biased region" description="Basic residues" evidence="1">
    <location>
        <begin position="540"/>
        <end position="557"/>
    </location>
</feature>
<dbReference type="AlphaFoldDB" id="A0A8K0S1X0"/>
<organism evidence="2 3">
    <name type="scientific">Fusarium tricinctum</name>
    <dbReference type="NCBI Taxonomy" id="61284"/>
    <lineage>
        <taxon>Eukaryota</taxon>
        <taxon>Fungi</taxon>
        <taxon>Dikarya</taxon>
        <taxon>Ascomycota</taxon>
        <taxon>Pezizomycotina</taxon>
        <taxon>Sordariomycetes</taxon>
        <taxon>Hypocreomycetidae</taxon>
        <taxon>Hypocreales</taxon>
        <taxon>Nectriaceae</taxon>
        <taxon>Fusarium</taxon>
        <taxon>Fusarium tricinctum species complex</taxon>
    </lineage>
</organism>
<feature type="compositionally biased region" description="Polar residues" evidence="1">
    <location>
        <begin position="1"/>
        <end position="10"/>
    </location>
</feature>
<feature type="compositionally biased region" description="Polar residues" evidence="1">
    <location>
        <begin position="252"/>
        <end position="262"/>
    </location>
</feature>
<feature type="region of interest" description="Disordered" evidence="1">
    <location>
        <begin position="688"/>
        <end position="722"/>
    </location>
</feature>
<feature type="region of interest" description="Disordered" evidence="1">
    <location>
        <begin position="456"/>
        <end position="494"/>
    </location>
</feature>
<feature type="compositionally biased region" description="Pro residues" evidence="1">
    <location>
        <begin position="216"/>
        <end position="231"/>
    </location>
</feature>
<feature type="compositionally biased region" description="Low complexity" evidence="1">
    <location>
        <begin position="30"/>
        <end position="42"/>
    </location>
</feature>
<dbReference type="Proteomes" id="UP000813427">
    <property type="component" value="Unassembled WGS sequence"/>
</dbReference>
<feature type="region of interest" description="Disordered" evidence="1">
    <location>
        <begin position="199"/>
        <end position="267"/>
    </location>
</feature>
<evidence type="ECO:0000256" key="1">
    <source>
        <dbReference type="SAM" id="MobiDB-lite"/>
    </source>
</evidence>
<feature type="compositionally biased region" description="Polar residues" evidence="1">
    <location>
        <begin position="430"/>
        <end position="441"/>
    </location>
</feature>
<feature type="region of interest" description="Disordered" evidence="1">
    <location>
        <begin position="1"/>
        <end position="95"/>
    </location>
</feature>
<protein>
    <submittedName>
        <fullName evidence="2">Uncharacterized protein</fullName>
    </submittedName>
</protein>
<evidence type="ECO:0000313" key="2">
    <source>
        <dbReference type="EMBL" id="KAH7257426.1"/>
    </source>
</evidence>
<feature type="compositionally biased region" description="Polar residues" evidence="1">
    <location>
        <begin position="769"/>
        <end position="800"/>
    </location>
</feature>
<evidence type="ECO:0000313" key="3">
    <source>
        <dbReference type="Proteomes" id="UP000813427"/>
    </source>
</evidence>